<dbReference type="Gene3D" id="3.40.430.10">
    <property type="entry name" value="Dihydrofolate Reductase, subunit A"/>
    <property type="match status" value="1"/>
</dbReference>
<name>A0A1I4ZHN2_PSUAM</name>
<evidence type="ECO:0000313" key="3">
    <source>
        <dbReference type="Proteomes" id="UP000199614"/>
    </source>
</evidence>
<dbReference type="PANTHER" id="PTHR38011">
    <property type="entry name" value="DIHYDROFOLATE REDUCTASE FAMILY PROTEIN (AFU_ORTHOLOGUE AFUA_8G06820)"/>
    <property type="match status" value="1"/>
</dbReference>
<dbReference type="EMBL" id="FOUY01000015">
    <property type="protein sequence ID" value="SFN49774.1"/>
    <property type="molecule type" value="Genomic_DNA"/>
</dbReference>
<protein>
    <submittedName>
        <fullName evidence="2">Dihydrofolate reductase</fullName>
    </submittedName>
</protein>
<feature type="domain" description="Bacterial bifunctional deaminase-reductase C-terminal" evidence="1">
    <location>
        <begin position="2"/>
        <end position="186"/>
    </location>
</feature>
<dbReference type="GO" id="GO:0009231">
    <property type="term" value="P:riboflavin biosynthetic process"/>
    <property type="evidence" value="ECO:0007669"/>
    <property type="project" value="InterPro"/>
</dbReference>
<proteinExistence type="predicted"/>
<organism evidence="2 3">
    <name type="scientific">Pseudonocardia ammonioxydans</name>
    <dbReference type="NCBI Taxonomy" id="260086"/>
    <lineage>
        <taxon>Bacteria</taxon>
        <taxon>Bacillati</taxon>
        <taxon>Actinomycetota</taxon>
        <taxon>Actinomycetes</taxon>
        <taxon>Pseudonocardiales</taxon>
        <taxon>Pseudonocardiaceae</taxon>
        <taxon>Pseudonocardia</taxon>
    </lineage>
</organism>
<dbReference type="PANTHER" id="PTHR38011:SF2">
    <property type="entry name" value="BIFUNCTIONAL DEAMINASE-REDUCTASE DOMAIN PROTEIN"/>
    <property type="match status" value="1"/>
</dbReference>
<dbReference type="GO" id="GO:0008703">
    <property type="term" value="F:5-amino-6-(5-phosphoribosylamino)uracil reductase activity"/>
    <property type="evidence" value="ECO:0007669"/>
    <property type="project" value="InterPro"/>
</dbReference>
<dbReference type="InterPro" id="IPR050765">
    <property type="entry name" value="Riboflavin_Biosynth_HTPR"/>
</dbReference>
<dbReference type="Proteomes" id="UP000199614">
    <property type="component" value="Unassembled WGS sequence"/>
</dbReference>
<reference evidence="2 3" key="1">
    <citation type="submission" date="2016-10" db="EMBL/GenBank/DDBJ databases">
        <authorList>
            <person name="de Groot N.N."/>
        </authorList>
    </citation>
    <scope>NUCLEOTIDE SEQUENCE [LARGE SCALE GENOMIC DNA]</scope>
    <source>
        <strain evidence="2 3">CGMCC 4.1877</strain>
    </source>
</reference>
<accession>A0A1I4ZHN2</accession>
<dbReference type="STRING" id="260086.SAMN05216207_101582"/>
<dbReference type="Pfam" id="PF01872">
    <property type="entry name" value="RibD_C"/>
    <property type="match status" value="1"/>
</dbReference>
<dbReference type="InterPro" id="IPR024072">
    <property type="entry name" value="DHFR-like_dom_sf"/>
</dbReference>
<keyword evidence="3" id="KW-1185">Reference proteome</keyword>
<dbReference type="RefSeq" id="WP_093343827.1">
    <property type="nucleotide sequence ID" value="NZ_FOUY01000015.1"/>
</dbReference>
<sequence length="205" mass="21683">MKLTATTFVSVDGVYQGPGAPDEDTSGGFTRGGWLVPHFDEQLGACMEEIFARADAFLLGRRTYEIFAGSWGAMADPGDDPIAVGFATLPKYVASTTLTDPQWAGTTVLSGDVVTAVRELAARPGRELQVHGSGELVQWLLAHDLLDELNLVIGPVVVGAGRRLFPAAGADTALELTASRTTPSGVSVLTYRTTGRPEYGTIEVE</sequence>
<dbReference type="InterPro" id="IPR002734">
    <property type="entry name" value="RibDG_C"/>
</dbReference>
<gene>
    <name evidence="2" type="ORF">SAMN05216207_101582</name>
</gene>
<dbReference type="SUPFAM" id="SSF53597">
    <property type="entry name" value="Dihydrofolate reductase-like"/>
    <property type="match status" value="1"/>
</dbReference>
<dbReference type="AlphaFoldDB" id="A0A1I4ZHN2"/>
<evidence type="ECO:0000313" key="2">
    <source>
        <dbReference type="EMBL" id="SFN49774.1"/>
    </source>
</evidence>
<dbReference type="OrthoDB" id="7342392at2"/>
<evidence type="ECO:0000259" key="1">
    <source>
        <dbReference type="Pfam" id="PF01872"/>
    </source>
</evidence>